<evidence type="ECO:0000313" key="14">
    <source>
        <dbReference type="EMBL" id="PZW40844.1"/>
    </source>
</evidence>
<keyword evidence="9" id="KW-0408">Iron</keyword>
<dbReference type="GO" id="GO:0009228">
    <property type="term" value="P:thiamine biosynthetic process"/>
    <property type="evidence" value="ECO:0007669"/>
    <property type="project" value="UniProtKB-KW"/>
</dbReference>
<dbReference type="AlphaFoldDB" id="A0A2W7I277"/>
<feature type="domain" description="SsuA/THI5-like" evidence="13">
    <location>
        <begin position="39"/>
        <end position="251"/>
    </location>
</feature>
<evidence type="ECO:0000256" key="1">
    <source>
        <dbReference type="ARBA" id="ARBA00003469"/>
    </source>
</evidence>
<feature type="signal peptide" evidence="12">
    <location>
        <begin position="1"/>
        <end position="20"/>
    </location>
</feature>
<protein>
    <recommendedName>
        <fullName evidence="10">Thiamine pyrimidine synthase</fullName>
    </recommendedName>
</protein>
<evidence type="ECO:0000256" key="5">
    <source>
        <dbReference type="ARBA" id="ARBA00022679"/>
    </source>
</evidence>
<evidence type="ECO:0000256" key="2">
    <source>
        <dbReference type="ARBA" id="ARBA00004948"/>
    </source>
</evidence>
<dbReference type="InterPro" id="IPR015168">
    <property type="entry name" value="SsuA/THI5"/>
</dbReference>
<proteinExistence type="inferred from homology"/>
<evidence type="ECO:0000313" key="15">
    <source>
        <dbReference type="Proteomes" id="UP000249688"/>
    </source>
</evidence>
<dbReference type="Gene3D" id="3.40.190.10">
    <property type="entry name" value="Periplasmic binding protein-like II"/>
    <property type="match status" value="2"/>
</dbReference>
<dbReference type="GO" id="GO:0046872">
    <property type="term" value="F:metal ion binding"/>
    <property type="evidence" value="ECO:0007669"/>
    <property type="project" value="UniProtKB-KW"/>
</dbReference>
<evidence type="ECO:0000256" key="9">
    <source>
        <dbReference type="ARBA" id="ARBA00023004"/>
    </source>
</evidence>
<evidence type="ECO:0000256" key="6">
    <source>
        <dbReference type="ARBA" id="ARBA00022723"/>
    </source>
</evidence>
<comment type="caution">
    <text evidence="14">The sequence shown here is derived from an EMBL/GenBank/DDBJ whole genome shotgun (WGS) entry which is preliminary data.</text>
</comment>
<accession>A0A2W7I277</accession>
<dbReference type="InterPro" id="IPR027939">
    <property type="entry name" value="NMT1/THI5"/>
</dbReference>
<evidence type="ECO:0000256" key="8">
    <source>
        <dbReference type="ARBA" id="ARBA00022977"/>
    </source>
</evidence>
<keyword evidence="6" id="KW-0479">Metal-binding</keyword>
<comment type="pathway">
    <text evidence="2">Cofactor biosynthesis; thiamine diphosphate biosynthesis.</text>
</comment>
<gene>
    <name evidence="14" type="ORF">C8P66_12351</name>
</gene>
<dbReference type="SUPFAM" id="SSF53850">
    <property type="entry name" value="Periplasmic binding protein-like II"/>
    <property type="match status" value="1"/>
</dbReference>
<comment type="function">
    <text evidence="1">Responsible for the formation of the pyrimidine heterocycle in the thiamine biosynthesis pathway. Catalyzes the formation of hydroxymethylpyrimidine phosphate (HMP-P) from histidine and pyridoxal phosphate (PLP). The protein uses PLP and the active site histidine to form HMP-P, generating an inactive enzyme. The enzyme can only undergo a single turnover, which suggests it is a suicide enzyme.</text>
</comment>
<dbReference type="GO" id="GO:0016740">
    <property type="term" value="F:transferase activity"/>
    <property type="evidence" value="ECO:0007669"/>
    <property type="project" value="UniProtKB-KW"/>
</dbReference>
<keyword evidence="5" id="KW-0808">Transferase</keyword>
<dbReference type="OrthoDB" id="9815602at2"/>
<dbReference type="RefSeq" id="WP_111399704.1">
    <property type="nucleotide sequence ID" value="NZ_QKYU01000023.1"/>
</dbReference>
<evidence type="ECO:0000259" key="13">
    <source>
        <dbReference type="Pfam" id="PF09084"/>
    </source>
</evidence>
<evidence type="ECO:0000256" key="4">
    <source>
        <dbReference type="ARBA" id="ARBA00011738"/>
    </source>
</evidence>
<evidence type="ECO:0000256" key="11">
    <source>
        <dbReference type="ARBA" id="ARBA00048179"/>
    </source>
</evidence>
<keyword evidence="8" id="KW-0784">Thiamine biosynthesis</keyword>
<keyword evidence="7" id="KW-0663">Pyridoxal phosphate</keyword>
<evidence type="ECO:0000256" key="7">
    <source>
        <dbReference type="ARBA" id="ARBA00022898"/>
    </source>
</evidence>
<dbReference type="EMBL" id="QKYU01000023">
    <property type="protein sequence ID" value="PZW40844.1"/>
    <property type="molecule type" value="Genomic_DNA"/>
</dbReference>
<comment type="subunit">
    <text evidence="4">Homodimer.</text>
</comment>
<sequence length="336" mass="36404">MNIARRSLAALLAAPFVAHAQGLERLRLVLNFHPDGGTAAFFLAKERGYYREAGIDLTLDGSSGSGDAITRVASGAYQVGVGDMATLAQFLVRNPDTAPRAVMPLHDSSPQAVVSLARSGIGKPSDLVGHVIGQGPSDGASRMFPAFCRLNGVDISKVNLRQVTSQLRDSLLLTQQVDGVTGYDYTVFFNLKANGTKPEDIRIMRYGDHGMDFYGNAILASQSMIAERPDVLRRFLAASARGWRETLADPAAGAAIIKKEVPLLDEAIETERITFLRDNLIWTPRTRLEGIGTMDLARLREGLAVVKEGFGLPRAPTEAEIFDGRFLPPIAERRVG</sequence>
<reference evidence="14 15" key="1">
    <citation type="submission" date="2018-06" db="EMBL/GenBank/DDBJ databases">
        <title>Genomic Encyclopedia of Archaeal and Bacterial Type Strains, Phase II (KMG-II): from individual species to whole genera.</title>
        <authorList>
            <person name="Goeker M."/>
        </authorList>
    </citation>
    <scope>NUCLEOTIDE SEQUENCE [LARGE SCALE GENOMIC DNA]</scope>
    <source>
        <strain evidence="14 15">DSM 24525</strain>
    </source>
</reference>
<dbReference type="Proteomes" id="UP000249688">
    <property type="component" value="Unassembled WGS sequence"/>
</dbReference>
<feature type="chain" id="PRO_5016099703" description="Thiamine pyrimidine synthase" evidence="12">
    <location>
        <begin position="21"/>
        <end position="336"/>
    </location>
</feature>
<comment type="catalytic activity">
    <reaction evidence="11">
        <text>N(6)-(pyridoxal phosphate)-L-lysyl-[4-amino-5-hydroxymethyl-2-methylpyrimidine phosphate synthase] + L-histidyl-[4-amino-5-hydroxymethyl-2-methylpyrimidine phosphate synthase] + 2 Fe(3+) + 4 H2O = L-lysyl-[4-amino-5-hydroxymethyl-2-methylpyrimidine phosphate synthase] + (2S)-2-amino-5-hydroxy-4-oxopentanoyl-[4-amino-5-hydroxymethyl-2-methylpyrimidine phosphate synthase] + 4-amino-2-methyl-5-(phosphooxymethyl)pyrimidine + 3-oxopropanoate + 2 Fe(2+) + 2 H(+)</text>
        <dbReference type="Rhea" id="RHEA:65756"/>
        <dbReference type="Rhea" id="RHEA-COMP:16892"/>
        <dbReference type="Rhea" id="RHEA-COMP:16893"/>
        <dbReference type="Rhea" id="RHEA-COMP:16894"/>
        <dbReference type="Rhea" id="RHEA-COMP:16895"/>
        <dbReference type="ChEBI" id="CHEBI:15377"/>
        <dbReference type="ChEBI" id="CHEBI:15378"/>
        <dbReference type="ChEBI" id="CHEBI:29033"/>
        <dbReference type="ChEBI" id="CHEBI:29034"/>
        <dbReference type="ChEBI" id="CHEBI:29969"/>
        <dbReference type="ChEBI" id="CHEBI:29979"/>
        <dbReference type="ChEBI" id="CHEBI:33190"/>
        <dbReference type="ChEBI" id="CHEBI:58354"/>
        <dbReference type="ChEBI" id="CHEBI:143915"/>
        <dbReference type="ChEBI" id="CHEBI:157692"/>
    </reaction>
    <physiologicalReaction direction="left-to-right" evidence="11">
        <dbReference type="Rhea" id="RHEA:65757"/>
    </physiologicalReaction>
</comment>
<dbReference type="PANTHER" id="PTHR31528">
    <property type="entry name" value="4-AMINO-5-HYDROXYMETHYL-2-METHYLPYRIMIDINE PHOSPHATE SYNTHASE THI11-RELATED"/>
    <property type="match status" value="1"/>
</dbReference>
<evidence type="ECO:0000256" key="10">
    <source>
        <dbReference type="ARBA" id="ARBA00033171"/>
    </source>
</evidence>
<organism evidence="14 15">
    <name type="scientific">Humitalea rosea</name>
    <dbReference type="NCBI Taxonomy" id="990373"/>
    <lineage>
        <taxon>Bacteria</taxon>
        <taxon>Pseudomonadati</taxon>
        <taxon>Pseudomonadota</taxon>
        <taxon>Alphaproteobacteria</taxon>
        <taxon>Acetobacterales</taxon>
        <taxon>Roseomonadaceae</taxon>
        <taxon>Humitalea</taxon>
    </lineage>
</organism>
<dbReference type="PANTHER" id="PTHR31528:SF1">
    <property type="entry name" value="4-AMINO-5-HYDROXYMETHYL-2-METHYLPYRIMIDINE PHOSPHATE SYNTHASE THI11-RELATED"/>
    <property type="match status" value="1"/>
</dbReference>
<evidence type="ECO:0000256" key="12">
    <source>
        <dbReference type="SAM" id="SignalP"/>
    </source>
</evidence>
<comment type="similarity">
    <text evidence="3">Belongs to the NMT1/THI5 family.</text>
</comment>
<keyword evidence="12" id="KW-0732">Signal</keyword>
<name>A0A2W7I277_9PROT</name>
<evidence type="ECO:0000256" key="3">
    <source>
        <dbReference type="ARBA" id="ARBA00009406"/>
    </source>
</evidence>
<dbReference type="Pfam" id="PF09084">
    <property type="entry name" value="NMT1"/>
    <property type="match status" value="1"/>
</dbReference>
<keyword evidence="15" id="KW-1185">Reference proteome</keyword>